<evidence type="ECO:0000256" key="1">
    <source>
        <dbReference type="ARBA" id="ARBA00022553"/>
    </source>
</evidence>
<dbReference type="GO" id="GO:1990404">
    <property type="term" value="F:NAD+-protein mono-ADP-ribosyltransferase activity"/>
    <property type="evidence" value="ECO:0007669"/>
    <property type="project" value="TreeGrafter"/>
</dbReference>
<protein>
    <submittedName>
        <fullName evidence="13">Protein mono-ADP-ribosyltransferase PARP12 isoform X1</fullName>
    </submittedName>
</protein>
<dbReference type="AlphaFoldDB" id="A0A8M1KLS4"/>
<dbReference type="GeneID" id="122132028"/>
<evidence type="ECO:0000313" key="12">
    <source>
        <dbReference type="Proteomes" id="UP000515152"/>
    </source>
</evidence>
<dbReference type="PANTHER" id="PTHR45740">
    <property type="entry name" value="POLY [ADP-RIBOSE] POLYMERASE"/>
    <property type="match status" value="1"/>
</dbReference>
<dbReference type="InterPro" id="IPR000571">
    <property type="entry name" value="Znf_CCCH"/>
</dbReference>
<keyword evidence="4 7" id="KW-0863">Zinc-finger</keyword>
<dbReference type="OrthoDB" id="6133115at2759"/>
<dbReference type="PROSITE" id="PS51059">
    <property type="entry name" value="PARP_CATALYTIC"/>
    <property type="match status" value="1"/>
</dbReference>
<reference evidence="13" key="1">
    <citation type="submission" date="2025-08" db="UniProtKB">
        <authorList>
            <consortium name="RefSeq"/>
        </authorList>
    </citation>
    <scope>IDENTIFICATION</scope>
</reference>
<feature type="zinc finger region" description="C3H1-type" evidence="7">
    <location>
        <begin position="254"/>
        <end position="281"/>
    </location>
</feature>
<dbReference type="Pfam" id="PF25261">
    <property type="entry name" value="zf-CCCH_PARP12"/>
    <property type="match status" value="1"/>
</dbReference>
<name>A0A8M1KLS4_CLUHA</name>
<comment type="similarity">
    <text evidence="6">Belongs to the ARTD/PARP family.</text>
</comment>
<accession>A0A8M1KLS4</accession>
<dbReference type="RefSeq" id="XP_042562709.1">
    <property type="nucleotide sequence ID" value="XM_042706775.1"/>
</dbReference>
<dbReference type="SMART" id="SM00356">
    <property type="entry name" value="ZnF_C3H1"/>
    <property type="match status" value="3"/>
</dbReference>
<sequence>MAEADFIKRLCTNNGSMLYDDLVADLNRGGWLSYERVDTSSLENGELFSIVQSNGEKWVIAKTKLRLCKAKSCLGCANLHLCKKFLLGECPFGRGRKPCRFGHDLMSDHNAQVLGIHKLESLDKRELCILLLQNDNSLLPPVCHSYNNGPGQYGKCEEQEGCTRLHICKRYLRGECGCPRSHDFYEPHPFTTLQNRGVPLDLMPFMKDIYMNIEFMRVRTRGRPPQWNAGPGPRPSASNHVDYNMASKNPEASRDRNEICMYFVKGICVHGDRCWKAHSTLPYRWEARDGQRWTALSDNEGIEKDYCNPANTYSKGVEPVCFDTMTRGLRGVRRLSTVSSVVQPTFMLTTEWAWYWEDEHGDWIQYATAAGGHSSASIMGEDLEQKYQEDPSAVVEFTAGSQTYELRFQDMIQTNKRYGTKKLVRRRPVFVSAADAQTIKTSKKAPNNRSNFKALPTHWDKALTPETGYKRVTLQSSSKEYMEILTLFNTTMRGFNIVSIERVQNKALWEVFQWQKDLMKKNSGGRTVAEKQLFHGTDSKHVDAICHNNMDWRICGTHGTAYGKGSYFARDAKYSHNYTSPSSTRTLFVCRVLVGDFTRGDKSYLRPPSKDGGNTVFYDSCVDSVPDPSIFVVFEKHQVYPEHLIQYEERTESALSSYMLRSAISRPVASAQTVTTARALSRVRPVRPNSSVVPVLKSRPSPASSLQHQQRPAPFVPVPVPVSNPPFVPSHNLTSAPSGEELLDRVRRMLSQWKIQK</sequence>
<evidence type="ECO:0000313" key="13">
    <source>
        <dbReference type="RefSeq" id="XP_042562709.1"/>
    </source>
</evidence>
<keyword evidence="3" id="KW-0677">Repeat</keyword>
<dbReference type="GO" id="GO:0003950">
    <property type="term" value="F:NAD+ poly-ADP-ribosyltransferase activity"/>
    <property type="evidence" value="ECO:0007669"/>
    <property type="project" value="InterPro"/>
</dbReference>
<evidence type="ECO:0000256" key="8">
    <source>
        <dbReference type="SAM" id="MobiDB-lite"/>
    </source>
</evidence>
<feature type="compositionally biased region" description="Polar residues" evidence="8">
    <location>
        <begin position="701"/>
        <end position="710"/>
    </location>
</feature>
<keyword evidence="12" id="KW-1185">Reference proteome</keyword>
<dbReference type="CDD" id="cd01439">
    <property type="entry name" value="TCCD_inducible_PARP_like"/>
    <property type="match status" value="1"/>
</dbReference>
<evidence type="ECO:0000256" key="6">
    <source>
        <dbReference type="ARBA" id="ARBA00024347"/>
    </source>
</evidence>
<dbReference type="GO" id="GO:0005634">
    <property type="term" value="C:nucleus"/>
    <property type="evidence" value="ECO:0007669"/>
    <property type="project" value="TreeGrafter"/>
</dbReference>
<dbReference type="InterPro" id="IPR004170">
    <property type="entry name" value="WWE_dom"/>
</dbReference>
<evidence type="ECO:0000259" key="9">
    <source>
        <dbReference type="PROSITE" id="PS50103"/>
    </source>
</evidence>
<keyword evidence="2 7" id="KW-0479">Metal-binding</keyword>
<dbReference type="PROSITE" id="PS50103">
    <property type="entry name" value="ZF_C3H1"/>
    <property type="match status" value="2"/>
</dbReference>
<evidence type="ECO:0000259" key="11">
    <source>
        <dbReference type="PROSITE" id="PS51059"/>
    </source>
</evidence>
<evidence type="ECO:0000256" key="3">
    <source>
        <dbReference type="ARBA" id="ARBA00022737"/>
    </source>
</evidence>
<evidence type="ECO:0000259" key="10">
    <source>
        <dbReference type="PROSITE" id="PS50918"/>
    </source>
</evidence>
<dbReference type="PROSITE" id="PS50918">
    <property type="entry name" value="WWE"/>
    <property type="match status" value="1"/>
</dbReference>
<dbReference type="InterPro" id="IPR057602">
    <property type="entry name" value="Zfn-CCCH_PARP12"/>
</dbReference>
<evidence type="ECO:0000256" key="5">
    <source>
        <dbReference type="ARBA" id="ARBA00022833"/>
    </source>
</evidence>
<keyword evidence="1" id="KW-0597">Phosphoprotein</keyword>
<evidence type="ECO:0000256" key="7">
    <source>
        <dbReference type="PROSITE-ProRule" id="PRU00723"/>
    </source>
</evidence>
<feature type="domain" description="C3H1-type" evidence="9">
    <location>
        <begin position="254"/>
        <end position="281"/>
    </location>
</feature>
<evidence type="ECO:0000256" key="2">
    <source>
        <dbReference type="ARBA" id="ARBA00022723"/>
    </source>
</evidence>
<keyword evidence="5 7" id="KW-0862">Zinc</keyword>
<feature type="domain" description="PARP catalytic" evidence="11">
    <location>
        <begin position="455"/>
        <end position="671"/>
    </location>
</feature>
<dbReference type="InterPro" id="IPR051712">
    <property type="entry name" value="ARTD-AVP"/>
</dbReference>
<dbReference type="Pfam" id="PF02825">
    <property type="entry name" value="WWE"/>
    <property type="match status" value="1"/>
</dbReference>
<dbReference type="GO" id="GO:0008270">
    <property type="term" value="F:zinc ion binding"/>
    <property type="evidence" value="ECO:0007669"/>
    <property type="project" value="UniProtKB-KW"/>
</dbReference>
<feature type="region of interest" description="Disordered" evidence="8">
    <location>
        <begin position="222"/>
        <end position="249"/>
    </location>
</feature>
<dbReference type="Proteomes" id="UP000515152">
    <property type="component" value="Unplaced"/>
</dbReference>
<dbReference type="InterPro" id="IPR012317">
    <property type="entry name" value="Poly(ADP-ribose)pol_cat_dom"/>
</dbReference>
<organism evidence="12 13">
    <name type="scientific">Clupea harengus</name>
    <name type="common">Atlantic herring</name>
    <dbReference type="NCBI Taxonomy" id="7950"/>
    <lineage>
        <taxon>Eukaryota</taxon>
        <taxon>Metazoa</taxon>
        <taxon>Chordata</taxon>
        <taxon>Craniata</taxon>
        <taxon>Vertebrata</taxon>
        <taxon>Euteleostomi</taxon>
        <taxon>Actinopterygii</taxon>
        <taxon>Neopterygii</taxon>
        <taxon>Teleostei</taxon>
        <taxon>Clupei</taxon>
        <taxon>Clupeiformes</taxon>
        <taxon>Clupeoidei</taxon>
        <taxon>Clupeidae</taxon>
        <taxon>Clupea</taxon>
    </lineage>
</organism>
<feature type="region of interest" description="Disordered" evidence="8">
    <location>
        <begin position="691"/>
        <end position="715"/>
    </location>
</feature>
<gene>
    <name evidence="13" type="primary">si:ch73-252i11.1</name>
</gene>
<feature type="domain" description="WWE" evidence="10">
    <location>
        <begin position="340"/>
        <end position="426"/>
    </location>
</feature>
<dbReference type="KEGG" id="char:122132028"/>
<dbReference type="PANTHER" id="PTHR45740:SF15">
    <property type="entry name" value="ZINC FINGER CCCH TYPE DOMAIN CONTAINING 1-LIKE"/>
    <property type="match status" value="1"/>
</dbReference>
<evidence type="ECO:0000256" key="4">
    <source>
        <dbReference type="ARBA" id="ARBA00022771"/>
    </source>
</evidence>
<feature type="zinc finger region" description="C3H1-type" evidence="7">
    <location>
        <begin position="81"/>
        <end position="106"/>
    </location>
</feature>
<dbReference type="Pfam" id="PF00644">
    <property type="entry name" value="PARP"/>
    <property type="match status" value="1"/>
</dbReference>
<feature type="domain" description="C3H1-type" evidence="9">
    <location>
        <begin position="81"/>
        <end position="106"/>
    </location>
</feature>
<dbReference type="Pfam" id="PF23466">
    <property type="entry name" value="WWE_4"/>
    <property type="match status" value="1"/>
</dbReference>
<proteinExistence type="inferred from homology"/>